<keyword evidence="2" id="KW-1185">Reference proteome</keyword>
<dbReference type="AlphaFoldDB" id="A0A9P4MQI2"/>
<protein>
    <submittedName>
        <fullName evidence="1">Uncharacterized protein</fullName>
    </submittedName>
</protein>
<evidence type="ECO:0000313" key="1">
    <source>
        <dbReference type="EMBL" id="KAF2201819.1"/>
    </source>
</evidence>
<gene>
    <name evidence="1" type="ORF">GQ43DRAFT_19789</name>
</gene>
<evidence type="ECO:0000313" key="2">
    <source>
        <dbReference type="Proteomes" id="UP000799536"/>
    </source>
</evidence>
<accession>A0A9P4MQI2</accession>
<proteinExistence type="predicted"/>
<sequence length="159" mass="17348">MSPPMREVTTVGGSGADCGASTCWFWMKSVHKLGWRSPGPRNNDVMRGAAVPCAIKAPRPASATSDHTTLHKYLSTTNYHDHYLTNLPSNQLHLPKTPIHLFIIMASRRLLTGAGIAGAGGVVYYLYSAGGSPKVAEAKFERMRRPFLSFMASFLISPR</sequence>
<dbReference type="Proteomes" id="UP000799536">
    <property type="component" value="Unassembled WGS sequence"/>
</dbReference>
<comment type="caution">
    <text evidence="1">The sequence shown here is derived from an EMBL/GenBank/DDBJ whole genome shotgun (WGS) entry which is preliminary data.</text>
</comment>
<organism evidence="1 2">
    <name type="scientific">Delitschia confertaspora ATCC 74209</name>
    <dbReference type="NCBI Taxonomy" id="1513339"/>
    <lineage>
        <taxon>Eukaryota</taxon>
        <taxon>Fungi</taxon>
        <taxon>Dikarya</taxon>
        <taxon>Ascomycota</taxon>
        <taxon>Pezizomycotina</taxon>
        <taxon>Dothideomycetes</taxon>
        <taxon>Pleosporomycetidae</taxon>
        <taxon>Pleosporales</taxon>
        <taxon>Delitschiaceae</taxon>
        <taxon>Delitschia</taxon>
    </lineage>
</organism>
<dbReference type="EMBL" id="ML993960">
    <property type="protein sequence ID" value="KAF2201819.1"/>
    <property type="molecule type" value="Genomic_DNA"/>
</dbReference>
<reference evidence="1" key="1">
    <citation type="journal article" date="2020" name="Stud. Mycol.">
        <title>101 Dothideomycetes genomes: a test case for predicting lifestyles and emergence of pathogens.</title>
        <authorList>
            <person name="Haridas S."/>
            <person name="Albert R."/>
            <person name="Binder M."/>
            <person name="Bloem J."/>
            <person name="Labutti K."/>
            <person name="Salamov A."/>
            <person name="Andreopoulos B."/>
            <person name="Baker S."/>
            <person name="Barry K."/>
            <person name="Bills G."/>
            <person name="Bluhm B."/>
            <person name="Cannon C."/>
            <person name="Castanera R."/>
            <person name="Culley D."/>
            <person name="Daum C."/>
            <person name="Ezra D."/>
            <person name="Gonzalez J."/>
            <person name="Henrissat B."/>
            <person name="Kuo A."/>
            <person name="Liang C."/>
            <person name="Lipzen A."/>
            <person name="Lutzoni F."/>
            <person name="Magnuson J."/>
            <person name="Mondo S."/>
            <person name="Nolan M."/>
            <person name="Ohm R."/>
            <person name="Pangilinan J."/>
            <person name="Park H.-J."/>
            <person name="Ramirez L."/>
            <person name="Alfaro M."/>
            <person name="Sun H."/>
            <person name="Tritt A."/>
            <person name="Yoshinaga Y."/>
            <person name="Zwiers L.-H."/>
            <person name="Turgeon B."/>
            <person name="Goodwin S."/>
            <person name="Spatafora J."/>
            <person name="Crous P."/>
            <person name="Grigoriev I."/>
        </authorList>
    </citation>
    <scope>NUCLEOTIDE SEQUENCE</scope>
    <source>
        <strain evidence="1">ATCC 74209</strain>
    </source>
</reference>
<name>A0A9P4MQI2_9PLEO</name>